<organism evidence="8">
    <name type="scientific">marine metagenome</name>
    <dbReference type="NCBI Taxonomy" id="408172"/>
    <lineage>
        <taxon>unclassified sequences</taxon>
        <taxon>metagenomes</taxon>
        <taxon>ecological metagenomes</taxon>
    </lineage>
</organism>
<keyword evidence="5" id="KW-1278">Translocase</keyword>
<dbReference type="InterPro" id="IPR027417">
    <property type="entry name" value="P-loop_NTPase"/>
</dbReference>
<reference evidence="8" key="1">
    <citation type="submission" date="2018-05" db="EMBL/GenBank/DDBJ databases">
        <authorList>
            <person name="Lanie J.A."/>
            <person name="Ng W.-L."/>
            <person name="Kazmierczak K.M."/>
            <person name="Andrzejewski T.M."/>
            <person name="Davidsen T.M."/>
            <person name="Wayne K.J."/>
            <person name="Tettelin H."/>
            <person name="Glass J.I."/>
            <person name="Rusch D."/>
            <person name="Podicherti R."/>
            <person name="Tsui H.-C.T."/>
            <person name="Winkler M.E."/>
        </authorList>
    </citation>
    <scope>NUCLEOTIDE SEQUENCE</scope>
</reference>
<gene>
    <name evidence="8" type="ORF">METZ01_LOCUS401033</name>
</gene>
<dbReference type="GO" id="GO:0005524">
    <property type="term" value="F:ATP binding"/>
    <property type="evidence" value="ECO:0007669"/>
    <property type="project" value="InterPro"/>
</dbReference>
<evidence type="ECO:0000256" key="1">
    <source>
        <dbReference type="ARBA" id="ARBA00004370"/>
    </source>
</evidence>
<keyword evidence="2" id="KW-0813">Transport</keyword>
<dbReference type="PANTHER" id="PTHR43297:SF14">
    <property type="entry name" value="ATPASE AAA-TYPE CORE DOMAIN-CONTAINING PROTEIN"/>
    <property type="match status" value="1"/>
</dbReference>
<proteinExistence type="predicted"/>
<evidence type="ECO:0000256" key="5">
    <source>
        <dbReference type="ARBA" id="ARBA00022967"/>
    </source>
</evidence>
<keyword evidence="6" id="KW-0472">Membrane</keyword>
<evidence type="ECO:0000256" key="2">
    <source>
        <dbReference type="ARBA" id="ARBA00022448"/>
    </source>
</evidence>
<protein>
    <recommendedName>
        <fullName evidence="7">ABC transporter domain-containing protein</fullName>
    </recommendedName>
</protein>
<dbReference type="Gene3D" id="3.40.50.300">
    <property type="entry name" value="P-loop containing nucleotide triphosphate hydrolases"/>
    <property type="match status" value="1"/>
</dbReference>
<keyword evidence="3" id="KW-1003">Cell membrane</keyword>
<keyword evidence="4" id="KW-0997">Cell inner membrane</keyword>
<evidence type="ECO:0000256" key="6">
    <source>
        <dbReference type="ARBA" id="ARBA00023136"/>
    </source>
</evidence>
<evidence type="ECO:0000313" key="8">
    <source>
        <dbReference type="EMBL" id="SVD48179.1"/>
    </source>
</evidence>
<dbReference type="EMBL" id="UINC01153449">
    <property type="protein sequence ID" value="SVD48179.1"/>
    <property type="molecule type" value="Genomic_DNA"/>
</dbReference>
<evidence type="ECO:0000259" key="7">
    <source>
        <dbReference type="Pfam" id="PF00005"/>
    </source>
</evidence>
<feature type="domain" description="ABC transporter" evidence="7">
    <location>
        <begin position="26"/>
        <end position="60"/>
    </location>
</feature>
<dbReference type="PANTHER" id="PTHR43297">
    <property type="entry name" value="OLIGOPEPTIDE TRANSPORT ATP-BINDING PROTEIN APPD"/>
    <property type="match status" value="1"/>
</dbReference>
<dbReference type="GO" id="GO:0016887">
    <property type="term" value="F:ATP hydrolysis activity"/>
    <property type="evidence" value="ECO:0007669"/>
    <property type="project" value="InterPro"/>
</dbReference>
<evidence type="ECO:0000256" key="3">
    <source>
        <dbReference type="ARBA" id="ARBA00022475"/>
    </source>
</evidence>
<dbReference type="InterPro" id="IPR003439">
    <property type="entry name" value="ABC_transporter-like_ATP-bd"/>
</dbReference>
<feature type="non-terminal residue" evidence="8">
    <location>
        <position position="63"/>
    </location>
</feature>
<sequence>MTTKNLLQVKNLTVSIGSEAGKINIVDNISFNIRRGETFVLLGESGSGKSITALSIMRLLPVT</sequence>
<dbReference type="AlphaFoldDB" id="A0A382VNP3"/>
<accession>A0A382VNP3</accession>
<dbReference type="InterPro" id="IPR050388">
    <property type="entry name" value="ABC_Ni/Peptide_Import"/>
</dbReference>
<evidence type="ECO:0000256" key="4">
    <source>
        <dbReference type="ARBA" id="ARBA00022519"/>
    </source>
</evidence>
<name>A0A382VNP3_9ZZZZ</name>
<comment type="subcellular location">
    <subcellularLocation>
        <location evidence="1">Membrane</location>
    </subcellularLocation>
</comment>
<dbReference type="Pfam" id="PF00005">
    <property type="entry name" value="ABC_tran"/>
    <property type="match status" value="1"/>
</dbReference>
<dbReference type="SUPFAM" id="SSF52540">
    <property type="entry name" value="P-loop containing nucleoside triphosphate hydrolases"/>
    <property type="match status" value="1"/>
</dbReference>
<dbReference type="GO" id="GO:0016020">
    <property type="term" value="C:membrane"/>
    <property type="evidence" value="ECO:0007669"/>
    <property type="project" value="UniProtKB-SubCell"/>
</dbReference>